<comment type="caution">
    <text evidence="13">The sequence shown here is derived from an EMBL/GenBank/DDBJ whole genome shotgun (WGS) entry which is preliminary data.</text>
</comment>
<evidence type="ECO:0000256" key="7">
    <source>
        <dbReference type="ARBA" id="ARBA00046333"/>
    </source>
</evidence>
<dbReference type="PANTHER" id="PTHR36577">
    <property type="entry name" value="DUF521 DOMAIN PROTEIN (AFU_ORTHOLOGUE AFUA_6G00490)"/>
    <property type="match status" value="1"/>
</dbReference>
<gene>
    <name evidence="13" type="ORF">BEU03_00470</name>
</gene>
<comment type="subunit">
    <text evidence="8">Heterodimer composed of a large subunit (PMDh-L) and a small subunit (PMDh-S).</text>
</comment>
<evidence type="ECO:0000256" key="4">
    <source>
        <dbReference type="ARBA" id="ARBA00023239"/>
    </source>
</evidence>
<dbReference type="InterPro" id="IPR015931">
    <property type="entry name" value="Acnase/IPM_dHydase_lsu_aba_1/3"/>
</dbReference>
<reference evidence="13 14" key="1">
    <citation type="submission" date="2016-08" db="EMBL/GenBank/DDBJ databases">
        <title>New Insights into Marine Group III Euryarchaeota, from dark to light.</title>
        <authorList>
            <person name="Haro-Moreno J.M."/>
            <person name="Rodriguez-Valera F."/>
            <person name="Lopez-Garcia P."/>
            <person name="Moreira D."/>
            <person name="Martin-Cuadrado A.B."/>
        </authorList>
    </citation>
    <scope>NUCLEOTIDE SEQUENCE [LARGE SCALE GENOMIC DNA]</scope>
    <source>
        <strain evidence="13">CG-Epi6</strain>
    </source>
</reference>
<evidence type="ECO:0000256" key="10">
    <source>
        <dbReference type="ARBA" id="ARBA00047196"/>
    </source>
</evidence>
<keyword evidence="3" id="KW-0414">Isoprene biosynthesis</keyword>
<name>A0A1J5T4M1_9ARCH</name>
<evidence type="ECO:0000256" key="2">
    <source>
        <dbReference type="ARBA" id="ARBA00023004"/>
    </source>
</evidence>
<dbReference type="InterPro" id="IPR007506">
    <property type="entry name" value="PMDh-L-like_dom"/>
</dbReference>
<evidence type="ECO:0000256" key="5">
    <source>
        <dbReference type="ARBA" id="ARBA00045120"/>
    </source>
</evidence>
<evidence type="ECO:0000256" key="8">
    <source>
        <dbReference type="ARBA" id="ARBA00046520"/>
    </source>
</evidence>
<dbReference type="Gene3D" id="3.30.499.10">
    <property type="entry name" value="Aconitase, domain 3"/>
    <property type="match status" value="1"/>
</dbReference>
<dbReference type="EMBL" id="MIYV01000020">
    <property type="protein sequence ID" value="OIR11208.1"/>
    <property type="molecule type" value="Genomic_DNA"/>
</dbReference>
<dbReference type="InterPro" id="IPR036008">
    <property type="entry name" value="Aconitase_4Fe-4S_dom"/>
</dbReference>
<feature type="domain" description="Phosphomevalonate dehydratase large subunit-like" evidence="12">
    <location>
        <begin position="1"/>
        <end position="396"/>
    </location>
</feature>
<organism evidence="13 14">
    <name type="scientific">Marine Group III euryarchaeote CG-Epi6</name>
    <dbReference type="NCBI Taxonomy" id="1889000"/>
    <lineage>
        <taxon>Archaea</taxon>
        <taxon>Methanobacteriati</taxon>
        <taxon>Thermoplasmatota</taxon>
        <taxon>Thermoplasmata</taxon>
        <taxon>Candidatus Thermoprofundales</taxon>
    </lineage>
</organism>
<evidence type="ECO:0000313" key="14">
    <source>
        <dbReference type="Proteomes" id="UP000183403"/>
    </source>
</evidence>
<feature type="domain" description="Phosphomevalonate dehydratase small subunit-like" evidence="11">
    <location>
        <begin position="456"/>
        <end position="533"/>
    </location>
</feature>
<comment type="catalytic activity">
    <reaction evidence="5">
        <text>(R)-5-phosphomevalonate = (2E)-3-methyl-5-phosphooxypent-2-enoate + H2O</text>
        <dbReference type="Rhea" id="RHEA:78975"/>
        <dbReference type="ChEBI" id="CHEBI:15377"/>
        <dbReference type="ChEBI" id="CHEBI:58146"/>
        <dbReference type="ChEBI" id="CHEBI:229665"/>
        <dbReference type="EC" id="4.2.1.182"/>
    </reaction>
    <physiologicalReaction direction="left-to-right" evidence="5">
        <dbReference type="Rhea" id="RHEA:78976"/>
    </physiologicalReaction>
</comment>
<dbReference type="Gene3D" id="3.50.30.10">
    <property type="entry name" value="Phosphohistidine domain"/>
    <property type="match status" value="1"/>
</dbReference>
<evidence type="ECO:0000256" key="6">
    <source>
        <dbReference type="ARBA" id="ARBA00045299"/>
    </source>
</evidence>
<dbReference type="Pfam" id="PF01989">
    <property type="entry name" value="AcnX_swivel_put"/>
    <property type="match status" value="1"/>
</dbReference>
<evidence type="ECO:0000256" key="3">
    <source>
        <dbReference type="ARBA" id="ARBA00023229"/>
    </source>
</evidence>
<dbReference type="SUPFAM" id="SSF52016">
    <property type="entry name" value="LeuD/IlvD-like"/>
    <property type="match status" value="1"/>
</dbReference>
<evidence type="ECO:0000313" key="13">
    <source>
        <dbReference type="EMBL" id="OIR11208.1"/>
    </source>
</evidence>
<dbReference type="GO" id="GO:0016829">
    <property type="term" value="F:lyase activity"/>
    <property type="evidence" value="ECO:0007669"/>
    <property type="project" value="UniProtKB-KW"/>
</dbReference>
<evidence type="ECO:0000259" key="11">
    <source>
        <dbReference type="Pfam" id="PF01989"/>
    </source>
</evidence>
<evidence type="ECO:0000259" key="12">
    <source>
        <dbReference type="Pfam" id="PF04412"/>
    </source>
</evidence>
<comment type="pathway">
    <text evidence="1">Isoprenoid biosynthesis; isopentenyl diphosphate biosynthesis via mevalonate pathway.</text>
</comment>
<sequence length="571" mass="63153">MRLTPEQENILEGKQGKTRQKAIRLLIDLGKAANAEKLVPVTSAHVSGVSPLTGGDGLIQFLEDLVSDSDGTAVVDTTLNSAGCDRSRFEEMDIPAKDYVEKQQMILDAYEKLGIELSLSCTPYDNILEKGNASWAESNAVCFANSYSKLRTNRESGLSALATSLSGFTPEYGLLLDENRVPNIKVNVLCELNEPVDYSILGDWIGKQIDPKWKLDFGPIPHIYGIDKFDFESKKALTAASANYGSALLFVDSFTKEPSDTKYQAEINFDYSDLEERYEDLAPKTEVDLVTIGCPQASIEEIERTAGFVKGKQIPGKRLWVFTSSVNFDEANEKGYVETIEKAGGMVLRETCPEVVHYNHKKVKHILTNSMKAEHYLKSGLNSINTSVSRLSECIKHAENKELITRKTVKEIKIKTKNLVSNKILKTDILEISGKALESQREWNINGEALVTDVPITFLGFVNRETGTIEEEGHPLDGVSMANKILIFPKGSGSTVAPYVLLGLFYNGNGPKAIINTDLDQQTIPACSLLAVPYAHSFEKNPCTEINSKDKINLTLKNGRVTLGIVKRHEY</sequence>
<dbReference type="SUPFAM" id="SSF53732">
    <property type="entry name" value="Aconitase iron-sulfur domain"/>
    <property type="match status" value="1"/>
</dbReference>
<proteinExistence type="inferred from homology"/>
<comment type="function">
    <text evidence="6">Component of a hydro-lyase that catalyzes the dehydration of mevalonate 5-phosphate (MVA5P) to form trans-anhydromevalonate 5-phosphate (tAHMP). Involved in the archaeal mevalonate (MVA) pathway, which provides fundamental precursors for isoprenoid biosynthesis, such as isopentenyl diphosphate (IPP) and dimethylallyl diphosphate (DMAPP).</text>
</comment>
<dbReference type="InterPro" id="IPR002840">
    <property type="entry name" value="PMDh-S-like_dom"/>
</dbReference>
<keyword evidence="4" id="KW-0456">Lyase</keyword>
<accession>A0A1J5T4M1</accession>
<dbReference type="Pfam" id="PF04412">
    <property type="entry name" value="AcnX"/>
    <property type="match status" value="1"/>
</dbReference>
<keyword evidence="2" id="KW-0408">Iron</keyword>
<protein>
    <recommendedName>
        <fullName evidence="10">Phosphomevalonate dehydratase large subunit</fullName>
        <ecNumber evidence="9">4.2.1.182</ecNumber>
    </recommendedName>
</protein>
<evidence type="ECO:0000256" key="9">
    <source>
        <dbReference type="ARBA" id="ARBA00047176"/>
    </source>
</evidence>
<dbReference type="EC" id="4.2.1.182" evidence="9"/>
<comment type="similarity">
    <text evidence="7">Belongs to the AcnX type II large subunit family.</text>
</comment>
<dbReference type="AlphaFoldDB" id="A0A1J5T4M1"/>
<dbReference type="PANTHER" id="PTHR36577:SF3">
    <property type="entry name" value="DUF521 DOMAIN PROTEIN (AFU_ORTHOLOGUE AFUA_6G00490)"/>
    <property type="match status" value="1"/>
</dbReference>
<dbReference type="Proteomes" id="UP000183403">
    <property type="component" value="Unassembled WGS sequence"/>
</dbReference>
<evidence type="ECO:0000256" key="1">
    <source>
        <dbReference type="ARBA" id="ARBA00005092"/>
    </source>
</evidence>